<proteinExistence type="predicted"/>
<evidence type="ECO:0000313" key="2">
    <source>
        <dbReference type="Proteomes" id="UP000814033"/>
    </source>
</evidence>
<gene>
    <name evidence="1" type="ORF">FA95DRAFT_1605838</name>
</gene>
<reference evidence="1" key="2">
    <citation type="journal article" date="2022" name="New Phytol.">
        <title>Evolutionary transition to the ectomycorrhizal habit in the genomes of a hyperdiverse lineage of mushroom-forming fungi.</title>
        <authorList>
            <person name="Looney B."/>
            <person name="Miyauchi S."/>
            <person name="Morin E."/>
            <person name="Drula E."/>
            <person name="Courty P.E."/>
            <person name="Kohler A."/>
            <person name="Kuo A."/>
            <person name="LaButti K."/>
            <person name="Pangilinan J."/>
            <person name="Lipzen A."/>
            <person name="Riley R."/>
            <person name="Andreopoulos W."/>
            <person name="He G."/>
            <person name="Johnson J."/>
            <person name="Nolan M."/>
            <person name="Tritt A."/>
            <person name="Barry K.W."/>
            <person name="Grigoriev I.V."/>
            <person name="Nagy L.G."/>
            <person name="Hibbett D."/>
            <person name="Henrissat B."/>
            <person name="Matheny P.B."/>
            <person name="Labbe J."/>
            <person name="Martin F.M."/>
        </authorList>
    </citation>
    <scope>NUCLEOTIDE SEQUENCE</scope>
    <source>
        <strain evidence="1">FP105234-sp</strain>
    </source>
</reference>
<protein>
    <submittedName>
        <fullName evidence="1">Uncharacterized protein</fullName>
    </submittedName>
</protein>
<accession>A0ACB8RVQ2</accession>
<comment type="caution">
    <text evidence="1">The sequence shown here is derived from an EMBL/GenBank/DDBJ whole genome shotgun (WGS) entry which is preliminary data.</text>
</comment>
<dbReference type="EMBL" id="MU275899">
    <property type="protein sequence ID" value="KAI0047700.1"/>
    <property type="molecule type" value="Genomic_DNA"/>
</dbReference>
<sequence length="167" mass="17663">MLCTASPSFKQVLTLSNTPLDWPSPSSPGSTNVFPRVIGLGFYLPGSPVRAGVSASESLSVPPVADTTLRARMPQASDRGVVPEAKVQRSCIKGSRPARLESPVIDTSNHRYSVHTLGQVPPPTIIVDDAALSLPGGAIDKRNSAKSVKGRISTPHPKCAKRLEFAQ</sequence>
<reference evidence="1" key="1">
    <citation type="submission" date="2021-02" db="EMBL/GenBank/DDBJ databases">
        <authorList>
            <consortium name="DOE Joint Genome Institute"/>
            <person name="Ahrendt S."/>
            <person name="Looney B.P."/>
            <person name="Miyauchi S."/>
            <person name="Morin E."/>
            <person name="Drula E."/>
            <person name="Courty P.E."/>
            <person name="Chicoki N."/>
            <person name="Fauchery L."/>
            <person name="Kohler A."/>
            <person name="Kuo A."/>
            <person name="Labutti K."/>
            <person name="Pangilinan J."/>
            <person name="Lipzen A."/>
            <person name="Riley R."/>
            <person name="Andreopoulos W."/>
            <person name="He G."/>
            <person name="Johnson J."/>
            <person name="Barry K.W."/>
            <person name="Grigoriev I.V."/>
            <person name="Nagy L."/>
            <person name="Hibbett D."/>
            <person name="Henrissat B."/>
            <person name="Matheny P.B."/>
            <person name="Labbe J."/>
            <person name="Martin F."/>
        </authorList>
    </citation>
    <scope>NUCLEOTIDE SEQUENCE</scope>
    <source>
        <strain evidence="1">FP105234-sp</strain>
    </source>
</reference>
<name>A0ACB8RVQ2_9AGAM</name>
<evidence type="ECO:0000313" key="1">
    <source>
        <dbReference type="EMBL" id="KAI0047700.1"/>
    </source>
</evidence>
<dbReference type="Proteomes" id="UP000814033">
    <property type="component" value="Unassembled WGS sequence"/>
</dbReference>
<keyword evidence="2" id="KW-1185">Reference proteome</keyword>
<organism evidence="1 2">
    <name type="scientific">Auriscalpium vulgare</name>
    <dbReference type="NCBI Taxonomy" id="40419"/>
    <lineage>
        <taxon>Eukaryota</taxon>
        <taxon>Fungi</taxon>
        <taxon>Dikarya</taxon>
        <taxon>Basidiomycota</taxon>
        <taxon>Agaricomycotina</taxon>
        <taxon>Agaricomycetes</taxon>
        <taxon>Russulales</taxon>
        <taxon>Auriscalpiaceae</taxon>
        <taxon>Auriscalpium</taxon>
    </lineage>
</organism>